<organism evidence="6 7">
    <name type="scientific">Caenorhabditis bovis</name>
    <dbReference type="NCBI Taxonomy" id="2654633"/>
    <lineage>
        <taxon>Eukaryota</taxon>
        <taxon>Metazoa</taxon>
        <taxon>Ecdysozoa</taxon>
        <taxon>Nematoda</taxon>
        <taxon>Chromadorea</taxon>
        <taxon>Rhabditida</taxon>
        <taxon>Rhabditina</taxon>
        <taxon>Rhabditomorpha</taxon>
        <taxon>Rhabditoidea</taxon>
        <taxon>Rhabditidae</taxon>
        <taxon>Peloderinae</taxon>
        <taxon>Caenorhabditis</taxon>
    </lineage>
</organism>
<dbReference type="PROSITE" id="PS00678">
    <property type="entry name" value="WD_REPEATS_1"/>
    <property type="match status" value="2"/>
</dbReference>
<dbReference type="PROSITE" id="PS50294">
    <property type="entry name" value="WD_REPEATS_REGION"/>
    <property type="match status" value="3"/>
</dbReference>
<dbReference type="InterPro" id="IPR027417">
    <property type="entry name" value="P-loop_NTPase"/>
</dbReference>
<feature type="domain" description="NWD1/2-like winged helix-turn-helix" evidence="5">
    <location>
        <begin position="562"/>
        <end position="686"/>
    </location>
</feature>
<dbReference type="SMART" id="SM00320">
    <property type="entry name" value="WD40"/>
    <property type="match status" value="12"/>
</dbReference>
<dbReference type="Pfam" id="PF00400">
    <property type="entry name" value="WD40"/>
    <property type="match status" value="7"/>
</dbReference>
<proteinExistence type="predicted"/>
<dbReference type="Gene3D" id="3.40.50.300">
    <property type="entry name" value="P-loop containing nucleotide triphosphate hydrolases"/>
    <property type="match status" value="1"/>
</dbReference>
<dbReference type="PANTHER" id="PTHR19871">
    <property type="entry name" value="BETA TRANSDUCIN-RELATED PROTEIN"/>
    <property type="match status" value="1"/>
</dbReference>
<dbReference type="Gene3D" id="2.130.10.10">
    <property type="entry name" value="YVTN repeat-like/Quinoprotein amine dehydrogenase"/>
    <property type="match status" value="4"/>
</dbReference>
<feature type="repeat" description="WD" evidence="3">
    <location>
        <begin position="1338"/>
        <end position="1380"/>
    </location>
</feature>
<feature type="repeat" description="WD" evidence="3">
    <location>
        <begin position="998"/>
        <end position="1039"/>
    </location>
</feature>
<evidence type="ECO:0000313" key="6">
    <source>
        <dbReference type="EMBL" id="CAB3406664.1"/>
    </source>
</evidence>
<dbReference type="InterPro" id="IPR001680">
    <property type="entry name" value="WD40_rpt"/>
</dbReference>
<evidence type="ECO:0000256" key="2">
    <source>
        <dbReference type="ARBA" id="ARBA00022737"/>
    </source>
</evidence>
<keyword evidence="7" id="KW-1185">Reference proteome</keyword>
<feature type="repeat" description="WD" evidence="3">
    <location>
        <begin position="914"/>
        <end position="955"/>
    </location>
</feature>
<dbReference type="OrthoDB" id="9990676at2759"/>
<dbReference type="SUPFAM" id="SSF50978">
    <property type="entry name" value="WD40 repeat-like"/>
    <property type="match status" value="2"/>
</dbReference>
<evidence type="ECO:0000256" key="4">
    <source>
        <dbReference type="SAM" id="MobiDB-lite"/>
    </source>
</evidence>
<dbReference type="InterPro" id="IPR057588">
    <property type="entry name" value="NWD1/2-like_WH"/>
</dbReference>
<dbReference type="EMBL" id="CADEPM010000005">
    <property type="protein sequence ID" value="CAB3406664.1"/>
    <property type="molecule type" value="Genomic_DNA"/>
</dbReference>
<dbReference type="PANTHER" id="PTHR19871:SF38">
    <property type="entry name" value="PROTEIN QUI-1"/>
    <property type="match status" value="1"/>
</dbReference>
<accession>A0A8S1EZA5</accession>
<protein>
    <recommendedName>
        <fullName evidence="5">NWD1/2-like winged helix-turn-helix domain-containing protein</fullName>
    </recommendedName>
</protein>
<evidence type="ECO:0000313" key="7">
    <source>
        <dbReference type="Proteomes" id="UP000494206"/>
    </source>
</evidence>
<feature type="repeat" description="WD" evidence="3">
    <location>
        <begin position="1381"/>
        <end position="1422"/>
    </location>
</feature>
<feature type="region of interest" description="Disordered" evidence="4">
    <location>
        <begin position="1503"/>
        <end position="1579"/>
    </location>
</feature>
<keyword evidence="2" id="KW-0677">Repeat</keyword>
<dbReference type="InterPro" id="IPR036322">
    <property type="entry name" value="WD40_repeat_dom_sf"/>
</dbReference>
<evidence type="ECO:0000259" key="5">
    <source>
        <dbReference type="Pfam" id="PF25469"/>
    </source>
</evidence>
<dbReference type="SUPFAM" id="SSF52540">
    <property type="entry name" value="P-loop containing nucleoside triphosphate hydrolases"/>
    <property type="match status" value="1"/>
</dbReference>
<evidence type="ECO:0000256" key="3">
    <source>
        <dbReference type="PROSITE-ProRule" id="PRU00221"/>
    </source>
</evidence>
<reference evidence="6 7" key="1">
    <citation type="submission" date="2020-04" db="EMBL/GenBank/DDBJ databases">
        <authorList>
            <person name="Laetsch R D."/>
            <person name="Stevens L."/>
            <person name="Kumar S."/>
            <person name="Blaxter L. M."/>
        </authorList>
    </citation>
    <scope>NUCLEOTIDE SEQUENCE [LARGE SCALE GENOMIC DNA]</scope>
</reference>
<feature type="repeat" description="WD" evidence="3">
    <location>
        <begin position="956"/>
        <end position="997"/>
    </location>
</feature>
<feature type="compositionally biased region" description="Basic and acidic residues" evidence="4">
    <location>
        <begin position="1565"/>
        <end position="1579"/>
    </location>
</feature>
<keyword evidence="1 3" id="KW-0853">WD repeat</keyword>
<dbReference type="InterPro" id="IPR015943">
    <property type="entry name" value="WD40/YVTN_repeat-like_dom_sf"/>
</dbReference>
<comment type="caution">
    <text evidence="6">The sequence shown here is derived from an EMBL/GenBank/DDBJ whole genome shotgun (WGS) entry which is preliminary data.</text>
</comment>
<sequence>MKKKSLEIGVNLGRSVASELVMFRGVSPQKTNETSQINSSTVFIVANDAEEFDVERRILWQDVLPELQNVAFQAGFDLEWVDVPLETGALTHSTVERLIQKLEENANNLIICLLGNRYGEVSAPVTLRKEEFDSIRASLFELNVDVRILDQCYTIDRTRVVDEYCISTAAIQDAKTRSKLTKAIQKGAQAAHDEGNINQVHVERQNRFFISPIDSLVRYILQTSPQRCIFLLRKFENVQFDEKLNASFVEKTEINTRNIENLKNNVSLKMTDKVMTHVLRPETSDINYFFNSRNSDKYREKISRQFANRIKTLLGETHKNIRPAPPRDIIEMARNDDRIHSDNVRKQLQIGNLPRNCVEKKLDETARLKHSSGVFLIEGPDVCGKTQTLCRLYDKISEKDAYKIIRFINLTYSSNFAHEVWRNICLTLCSMANLDASNVLEEFKLQKILDCLVEAIRKVDKPVCIFIDDIHFLKFGHFLSVLSKKVEAAPEKLSLFITSSNVSPVSSVFTITQTMNIEPIDEDELVQMLKKYVESNKRKLSGEQLGGIKNEIVESKESILSAKMYAHEILLNGSSPMKGGVDGRLERIENELGAAAVTCVCKFLSVTYHGLTRLELHDVITSHKEMFGDLNAQPTFSIILLDKILEALGPLLRKTVIDARETISIAHLTLCSIVRHRYLTTTADLKSIHIALSDLFTELYIDIENLSPRHLISYQSFPQSLKRENGSANIRKLRLLWYHLLHTGNMDLLKELALCQFDYIDLTARYFGVTHLLSLYEECAMQVLHHDLQVLCEQVLLPSLITIVRDNEQLAAEVIGRLRFTRADNSHFLNTMVEQAMGWVDTYNRQPLLVPLTCWISPPTMKTCRSFMLKDWKPGQTVLSPTQNHQHVLISGNQSAPGAIYMYHVASQILIATFKGHSAGITCLCTSNNGQFFVSTSIDKTVKLWSFLTGECVQTLKHHTQKVTCAILTSDDEFLITASADSSAKMVNVETGEVVRSFNDHTGSVVSLQLTSNNLFLITGSGDFVVQMWDVSNGNCISRMGGLMAPVSTLAITSNDAFVVVACEDETLKVFSTVSGQELHELMGHEGKVNSLVCSHDDCQLFAATKSKIFCYDIHNGQMIDILDLQQPFPICSLRISSDNYFLVSGCGPKVTIWNVQKRNHDAHDVSVDKEGFLTAVAMSYDEKVAACGTYNGIVALWDLDICQCISTIVQAKGIPVSCVCFTVDNSFLVSGNSSGNILVLDSSNGNILRDVNMHSSEIVSILSLYSGKIISCDRDDRIVQWDCFGEDDTPEMVATGVKPPIFVPPSGRIIIGHCPINPKEMKVWSIPDEGAPVQKNKLSHNEEITCFATALKGGSLVATGSIDMSLKIWQIDSGFLTQILVGHEDIVTCCCISDDERIVISGARDRKMIVWNVQTGENVCSIIASAPLTAVALTGDGSVAFSTTEEGWIEAWSTDKGTRLSTFNAHRPIRNLISSFEANRLLVHLTGCAQLPILCLHNTPATPQEATRRRSARAQSVSSITNEPASSSSSQNDIKKEQSAVGHQTGGNGAQLNSTRQTYAPRPTFDKLERSKSRTSLIEKDRPTTLTNVVAPVQKSNMCIIL</sequence>
<feature type="compositionally biased region" description="Polar residues" evidence="4">
    <location>
        <begin position="1521"/>
        <end position="1533"/>
    </location>
</feature>
<dbReference type="Pfam" id="PF25469">
    <property type="entry name" value="WHD_NWD1"/>
    <property type="match status" value="1"/>
</dbReference>
<dbReference type="PROSITE" id="PS50082">
    <property type="entry name" value="WD_REPEATS_2"/>
    <property type="match status" value="5"/>
</dbReference>
<name>A0A8S1EZA5_9PELO</name>
<dbReference type="InterPro" id="IPR019775">
    <property type="entry name" value="WD40_repeat_CS"/>
</dbReference>
<evidence type="ECO:0000256" key="1">
    <source>
        <dbReference type="ARBA" id="ARBA00022574"/>
    </source>
</evidence>
<dbReference type="CDD" id="cd00200">
    <property type="entry name" value="WD40"/>
    <property type="match status" value="2"/>
</dbReference>
<dbReference type="Proteomes" id="UP000494206">
    <property type="component" value="Unassembled WGS sequence"/>
</dbReference>
<dbReference type="InterPro" id="IPR052752">
    <property type="entry name" value="NACHT-WD_repeat"/>
</dbReference>
<gene>
    <name evidence="6" type="ORF">CBOVIS_LOCUS8708</name>
</gene>